<dbReference type="InterPro" id="IPR017080">
    <property type="entry name" value="UCP036990_CBS_BON"/>
</dbReference>
<dbReference type="SUPFAM" id="SSF54631">
    <property type="entry name" value="CBS-domain pair"/>
    <property type="match status" value="1"/>
</dbReference>
<dbReference type="InterPro" id="IPR000644">
    <property type="entry name" value="CBS_dom"/>
</dbReference>
<dbReference type="Gene3D" id="3.30.1340.30">
    <property type="match status" value="1"/>
</dbReference>
<evidence type="ECO:0000256" key="1">
    <source>
        <dbReference type="ARBA" id="ARBA00023122"/>
    </source>
</evidence>
<dbReference type="InterPro" id="IPR046342">
    <property type="entry name" value="CBS_dom_sf"/>
</dbReference>
<evidence type="ECO:0000259" key="4">
    <source>
        <dbReference type="PROSITE" id="PS51371"/>
    </source>
</evidence>
<dbReference type="PIRSF" id="PIRSF036990">
    <property type="entry name" value="UCP036990_CBS_BON"/>
    <property type="match status" value="1"/>
</dbReference>
<dbReference type="PANTHER" id="PTHR43080">
    <property type="entry name" value="CBS DOMAIN-CONTAINING PROTEIN CBSX3, MITOCHONDRIAL"/>
    <property type="match status" value="1"/>
</dbReference>
<protein>
    <submittedName>
        <fullName evidence="5">BON domain-containing protein</fullName>
    </submittedName>
</protein>
<feature type="domain" description="CBS" evidence="4">
    <location>
        <begin position="93"/>
        <end position="150"/>
    </location>
</feature>
<dbReference type="EMBL" id="SOCP01000014">
    <property type="protein sequence ID" value="TDV44112.1"/>
    <property type="molecule type" value="Genomic_DNA"/>
</dbReference>
<dbReference type="Gene3D" id="3.10.580.10">
    <property type="entry name" value="CBS-domain"/>
    <property type="match status" value="1"/>
</dbReference>
<proteinExistence type="predicted"/>
<name>A0A4R7V5T6_9PSEU</name>
<sequence>MSHQKVRTVMSTDVTTVHEDTPFKDVARALAARDVSAVPVVGRDGRVVGVVSEADLLVKQGTQELDFSRSLLRWWRDRRDIRRASATTAAQLMTAPAITVTGDTTVAGAARVLTEHNVKRLPVVRGDGTLVGIVSRKDLLAVFLRKDEDIRDEVVERVFTRGIGMAVNPATVTVDVHDGEVTLTGQLDLRSQLTLVEDMTRHIDGVVDVTVSMTYQYDDTRGHMPDAMVVDITQPPRVR</sequence>
<dbReference type="Pfam" id="PF00571">
    <property type="entry name" value="CBS"/>
    <property type="match status" value="2"/>
</dbReference>
<dbReference type="OrthoDB" id="2111978at2"/>
<dbReference type="Pfam" id="PF04972">
    <property type="entry name" value="BON"/>
    <property type="match status" value="1"/>
</dbReference>
<dbReference type="InterPro" id="IPR051257">
    <property type="entry name" value="Diverse_CBS-Domain"/>
</dbReference>
<dbReference type="SMART" id="SM00116">
    <property type="entry name" value="CBS"/>
    <property type="match status" value="2"/>
</dbReference>
<evidence type="ECO:0000313" key="6">
    <source>
        <dbReference type="Proteomes" id="UP000294927"/>
    </source>
</evidence>
<feature type="domain" description="BON" evidence="3">
    <location>
        <begin position="147"/>
        <end position="217"/>
    </location>
</feature>
<keyword evidence="1 2" id="KW-0129">CBS domain</keyword>
<feature type="domain" description="CBS" evidence="4">
    <location>
        <begin position="10"/>
        <end position="67"/>
    </location>
</feature>
<dbReference type="InterPro" id="IPR007055">
    <property type="entry name" value="BON_dom"/>
</dbReference>
<dbReference type="PROSITE" id="PS51371">
    <property type="entry name" value="CBS"/>
    <property type="match status" value="2"/>
</dbReference>
<dbReference type="PANTHER" id="PTHR43080:SF29">
    <property type="entry name" value="OS02G0818000 PROTEIN"/>
    <property type="match status" value="1"/>
</dbReference>
<keyword evidence="6" id="KW-1185">Reference proteome</keyword>
<dbReference type="Proteomes" id="UP000294927">
    <property type="component" value="Unassembled WGS sequence"/>
</dbReference>
<reference evidence="5 6" key="1">
    <citation type="submission" date="2019-03" db="EMBL/GenBank/DDBJ databases">
        <title>Genomic Encyclopedia of Archaeal and Bacterial Type Strains, Phase II (KMG-II): from individual species to whole genera.</title>
        <authorList>
            <person name="Goeker M."/>
        </authorList>
    </citation>
    <scope>NUCLEOTIDE SEQUENCE [LARGE SCALE GENOMIC DNA]</scope>
    <source>
        <strain evidence="5 6">DSM 45499</strain>
    </source>
</reference>
<dbReference type="PROSITE" id="PS50914">
    <property type="entry name" value="BON"/>
    <property type="match status" value="1"/>
</dbReference>
<gene>
    <name evidence="5" type="ORF">CLV71_11421</name>
</gene>
<evidence type="ECO:0000313" key="5">
    <source>
        <dbReference type="EMBL" id="TDV44112.1"/>
    </source>
</evidence>
<comment type="caution">
    <text evidence="5">The sequence shown here is derived from an EMBL/GenBank/DDBJ whole genome shotgun (WGS) entry which is preliminary data.</text>
</comment>
<organism evidence="5 6">
    <name type="scientific">Actinophytocola oryzae</name>
    <dbReference type="NCBI Taxonomy" id="502181"/>
    <lineage>
        <taxon>Bacteria</taxon>
        <taxon>Bacillati</taxon>
        <taxon>Actinomycetota</taxon>
        <taxon>Actinomycetes</taxon>
        <taxon>Pseudonocardiales</taxon>
        <taxon>Pseudonocardiaceae</taxon>
    </lineage>
</organism>
<evidence type="ECO:0000259" key="3">
    <source>
        <dbReference type="PROSITE" id="PS50914"/>
    </source>
</evidence>
<dbReference type="RefSeq" id="WP_133906582.1">
    <property type="nucleotide sequence ID" value="NZ_SOCP01000014.1"/>
</dbReference>
<evidence type="ECO:0000256" key="2">
    <source>
        <dbReference type="PROSITE-ProRule" id="PRU00703"/>
    </source>
</evidence>
<accession>A0A4R7V5T6</accession>
<dbReference type="CDD" id="cd04586">
    <property type="entry name" value="CBS_pair_BON_assoc"/>
    <property type="match status" value="1"/>
</dbReference>
<dbReference type="AlphaFoldDB" id="A0A4R7V5T6"/>